<sequence length="129" mass="14697">MAEIELQQNLRAGIAQKMIDSNEVAKLRLRTLKSVLPVEIKSWLEGVAIYADFWGDKSANPPVLYPVIAFNHGSRRSAFLEPENLVWLEALTYRTYQYTGIAHILIQDGKQVQVSSYCPSTHKYTLWSV</sequence>
<accession>A0A1Z4JGK9</accession>
<name>A0A1Z4JGK9_LEPBY</name>
<evidence type="ECO:0000313" key="1">
    <source>
        <dbReference type="EMBL" id="BAY55905.1"/>
    </source>
</evidence>
<protein>
    <submittedName>
        <fullName evidence="1">Uncharacterized protein</fullName>
    </submittedName>
</protein>
<organism evidence="1 2">
    <name type="scientific">Leptolyngbya boryana NIES-2135</name>
    <dbReference type="NCBI Taxonomy" id="1973484"/>
    <lineage>
        <taxon>Bacteria</taxon>
        <taxon>Bacillati</taxon>
        <taxon>Cyanobacteriota</taxon>
        <taxon>Cyanophyceae</taxon>
        <taxon>Leptolyngbyales</taxon>
        <taxon>Leptolyngbyaceae</taxon>
        <taxon>Leptolyngbya group</taxon>
        <taxon>Leptolyngbya</taxon>
    </lineage>
</organism>
<evidence type="ECO:0000313" key="2">
    <source>
        <dbReference type="Proteomes" id="UP000217895"/>
    </source>
</evidence>
<dbReference type="EMBL" id="AP018203">
    <property type="protein sequence ID" value="BAY55905.1"/>
    <property type="molecule type" value="Genomic_DNA"/>
</dbReference>
<dbReference type="AlphaFoldDB" id="A0A1Z4JGK9"/>
<proteinExistence type="predicted"/>
<keyword evidence="2" id="KW-1185">Reference proteome</keyword>
<reference evidence="1 2" key="1">
    <citation type="submission" date="2017-06" db="EMBL/GenBank/DDBJ databases">
        <title>Genome sequencing of cyanobaciteial culture collection at National Institute for Environmental Studies (NIES).</title>
        <authorList>
            <person name="Hirose Y."/>
            <person name="Shimura Y."/>
            <person name="Fujisawa T."/>
            <person name="Nakamura Y."/>
            <person name="Kawachi M."/>
        </authorList>
    </citation>
    <scope>NUCLEOTIDE SEQUENCE [LARGE SCALE GENOMIC DNA]</scope>
    <source>
        <strain evidence="1 2">NIES-2135</strain>
    </source>
</reference>
<gene>
    <name evidence="1" type="ORF">NIES2135_27300</name>
</gene>
<dbReference type="Proteomes" id="UP000217895">
    <property type="component" value="Chromosome"/>
</dbReference>